<sequence>MPLHTPVKSPNIDKLFHYLQKSQWHNVSANFSGFVRKEYESNLEKLEDDETAFRNLKLMIEYAEMGRFSEAKNLIDASFKEYTSMLQRMEEIQMMKSPRYKGSYSDRSMGERPASNRRQEVYSPDKRPPPATPKNNPGYLSPAKNPQNMPDPRNYPPNETNSFPQYPQEPPNVYDPHKDNFDSLRLKSPEKPYLSSSKDTVNNNRPSSKDSSRSKASSKRSDAGVYQAGSQMASSKDLWGRDHGDKPSEKIGSSTYRQSYPTYPVDNHERQDREKYRQNFNSLAERDIYRGGDDIHLEKEEPRRSGLGVARHGHVETPDFDQRPSELARRFKELYSNEWTDAYDEICKDFGSEKTVRHLLWIVTEAALIANDVADRQLRDLEKQAFGVMTTPGPNDHVKLSVLS</sequence>
<evidence type="ECO:0000313" key="2">
    <source>
        <dbReference type="EMBL" id="KAH3833563.1"/>
    </source>
</evidence>
<feature type="compositionally biased region" description="Polar residues" evidence="1">
    <location>
        <begin position="194"/>
        <end position="206"/>
    </location>
</feature>
<dbReference type="Proteomes" id="UP000828390">
    <property type="component" value="Unassembled WGS sequence"/>
</dbReference>
<keyword evidence="3" id="KW-1185">Reference proteome</keyword>
<feature type="region of interest" description="Disordered" evidence="1">
    <location>
        <begin position="303"/>
        <end position="322"/>
    </location>
</feature>
<protein>
    <submittedName>
        <fullName evidence="2">Uncharacterized protein</fullName>
    </submittedName>
</protein>
<name>A0A9D4QJ38_DREPO</name>
<dbReference type="AlphaFoldDB" id="A0A9D4QJ38"/>
<comment type="caution">
    <text evidence="2">The sequence shown here is derived from an EMBL/GenBank/DDBJ whole genome shotgun (WGS) entry which is preliminary data.</text>
</comment>
<reference evidence="2" key="1">
    <citation type="journal article" date="2019" name="bioRxiv">
        <title>The Genome of the Zebra Mussel, Dreissena polymorpha: A Resource for Invasive Species Research.</title>
        <authorList>
            <person name="McCartney M.A."/>
            <person name="Auch B."/>
            <person name="Kono T."/>
            <person name="Mallez S."/>
            <person name="Zhang Y."/>
            <person name="Obille A."/>
            <person name="Becker A."/>
            <person name="Abrahante J.E."/>
            <person name="Garbe J."/>
            <person name="Badalamenti J.P."/>
            <person name="Herman A."/>
            <person name="Mangelson H."/>
            <person name="Liachko I."/>
            <person name="Sullivan S."/>
            <person name="Sone E.D."/>
            <person name="Koren S."/>
            <person name="Silverstein K.A.T."/>
            <person name="Beckman K.B."/>
            <person name="Gohl D.M."/>
        </authorList>
    </citation>
    <scope>NUCLEOTIDE SEQUENCE</scope>
    <source>
        <strain evidence="2">Duluth1</strain>
        <tissue evidence="2">Whole animal</tissue>
    </source>
</reference>
<evidence type="ECO:0000256" key="1">
    <source>
        <dbReference type="SAM" id="MobiDB-lite"/>
    </source>
</evidence>
<feature type="compositionally biased region" description="Basic and acidic residues" evidence="1">
    <location>
        <begin position="117"/>
        <end position="128"/>
    </location>
</feature>
<feature type="compositionally biased region" description="Basic and acidic residues" evidence="1">
    <location>
        <begin position="175"/>
        <end position="190"/>
    </location>
</feature>
<reference evidence="2" key="2">
    <citation type="submission" date="2020-11" db="EMBL/GenBank/DDBJ databases">
        <authorList>
            <person name="McCartney M.A."/>
            <person name="Auch B."/>
            <person name="Kono T."/>
            <person name="Mallez S."/>
            <person name="Becker A."/>
            <person name="Gohl D.M."/>
            <person name="Silverstein K.A.T."/>
            <person name="Koren S."/>
            <person name="Bechman K.B."/>
            <person name="Herman A."/>
            <person name="Abrahante J.E."/>
            <person name="Garbe J."/>
        </authorList>
    </citation>
    <scope>NUCLEOTIDE SEQUENCE</scope>
    <source>
        <strain evidence="2">Duluth1</strain>
        <tissue evidence="2">Whole animal</tissue>
    </source>
</reference>
<evidence type="ECO:0000313" key="3">
    <source>
        <dbReference type="Proteomes" id="UP000828390"/>
    </source>
</evidence>
<feature type="compositionally biased region" description="Polar residues" evidence="1">
    <location>
        <begin position="251"/>
        <end position="261"/>
    </location>
</feature>
<gene>
    <name evidence="2" type="ORF">DPMN_106875</name>
</gene>
<feature type="compositionally biased region" description="Basic and acidic residues" evidence="1">
    <location>
        <begin position="313"/>
        <end position="322"/>
    </location>
</feature>
<proteinExistence type="predicted"/>
<feature type="compositionally biased region" description="Basic and acidic residues" evidence="1">
    <location>
        <begin position="238"/>
        <end position="249"/>
    </location>
</feature>
<organism evidence="2 3">
    <name type="scientific">Dreissena polymorpha</name>
    <name type="common">Zebra mussel</name>
    <name type="synonym">Mytilus polymorpha</name>
    <dbReference type="NCBI Taxonomy" id="45954"/>
    <lineage>
        <taxon>Eukaryota</taxon>
        <taxon>Metazoa</taxon>
        <taxon>Spiralia</taxon>
        <taxon>Lophotrochozoa</taxon>
        <taxon>Mollusca</taxon>
        <taxon>Bivalvia</taxon>
        <taxon>Autobranchia</taxon>
        <taxon>Heteroconchia</taxon>
        <taxon>Euheterodonta</taxon>
        <taxon>Imparidentia</taxon>
        <taxon>Neoheterodontei</taxon>
        <taxon>Myida</taxon>
        <taxon>Dreissenoidea</taxon>
        <taxon>Dreissenidae</taxon>
        <taxon>Dreissena</taxon>
    </lineage>
</organism>
<feature type="region of interest" description="Disordered" evidence="1">
    <location>
        <begin position="97"/>
        <end position="266"/>
    </location>
</feature>
<accession>A0A9D4QJ38</accession>
<dbReference type="EMBL" id="JAIWYP010000004">
    <property type="protein sequence ID" value="KAH3833563.1"/>
    <property type="molecule type" value="Genomic_DNA"/>
</dbReference>